<dbReference type="EMBL" id="FOKO01000003">
    <property type="protein sequence ID" value="SFC60140.1"/>
    <property type="molecule type" value="Genomic_DNA"/>
</dbReference>
<dbReference type="AlphaFoldDB" id="A0AA94KQH1"/>
<evidence type="ECO:0000313" key="1">
    <source>
        <dbReference type="EMBL" id="SFC60140.1"/>
    </source>
</evidence>
<sequence>MALLFWPRFRCVDDACGALQMAKTPCFYALLCPLDTLDSGNMLSNP</sequence>
<dbReference type="Proteomes" id="UP000182314">
    <property type="component" value="Unassembled WGS sequence"/>
</dbReference>
<name>A0AA94KQH1_9ENTR</name>
<evidence type="ECO:0000313" key="2">
    <source>
        <dbReference type="Proteomes" id="UP000182314"/>
    </source>
</evidence>
<organism evidence="1 2">
    <name type="scientific">Kosakonia oryzae</name>
    <dbReference type="NCBI Taxonomy" id="497725"/>
    <lineage>
        <taxon>Bacteria</taxon>
        <taxon>Pseudomonadati</taxon>
        <taxon>Pseudomonadota</taxon>
        <taxon>Gammaproteobacteria</taxon>
        <taxon>Enterobacterales</taxon>
        <taxon>Enterobacteriaceae</taxon>
        <taxon>Kosakonia</taxon>
    </lineage>
</organism>
<gene>
    <name evidence="1" type="ORF">SAMN05216286_2861</name>
</gene>
<reference evidence="1 2" key="1">
    <citation type="submission" date="2016-10" db="EMBL/GenBank/DDBJ databases">
        <authorList>
            <person name="Varghese N."/>
            <person name="Submissions S."/>
        </authorList>
    </citation>
    <scope>NUCLEOTIDE SEQUENCE [LARGE SCALE GENOMIC DNA]</scope>
    <source>
        <strain evidence="1 2">CGMCC 1.7012</strain>
    </source>
</reference>
<proteinExistence type="predicted"/>
<accession>A0AA94KQH1</accession>
<protein>
    <submittedName>
        <fullName evidence="1">Uncharacterized protein</fullName>
    </submittedName>
</protein>
<comment type="caution">
    <text evidence="1">The sequence shown here is derived from an EMBL/GenBank/DDBJ whole genome shotgun (WGS) entry which is preliminary data.</text>
</comment>